<feature type="region of interest" description="Disordered" evidence="14">
    <location>
        <begin position="137"/>
        <end position="174"/>
    </location>
</feature>
<evidence type="ECO:0000313" key="16">
    <source>
        <dbReference type="EMBL" id="MCP1246674.1"/>
    </source>
</evidence>
<dbReference type="Proteomes" id="UP001523543">
    <property type="component" value="Unassembled WGS sequence"/>
</dbReference>
<evidence type="ECO:0000256" key="15">
    <source>
        <dbReference type="SAM" id="Phobius"/>
    </source>
</evidence>
<comment type="similarity">
    <text evidence="3 13">Belongs to the ExbD/TolR family.</text>
</comment>
<evidence type="ECO:0000256" key="3">
    <source>
        <dbReference type="ARBA" id="ARBA00005811"/>
    </source>
</evidence>
<name>A0ABT1ETT7_9PROT</name>
<sequence>MIRMRHTDESPHEASEINVTPFIDVMLVLLVIFMVTAPLTTVNVPVDLPSSTEKPTPRPDDPVFLTVKADHGLALGEDDISTDALPGALETATKGNKDERIFLRADKTVDYGTLMGVMDKLRSAGYLKVALVNLQGQEEGSEAGSTPVPAGNTAPAGSAPPAAPPSAPASGATP</sequence>
<evidence type="ECO:0000256" key="6">
    <source>
        <dbReference type="ARBA" id="ARBA00022448"/>
    </source>
</evidence>
<dbReference type="InterPro" id="IPR003400">
    <property type="entry name" value="ExbD"/>
</dbReference>
<keyword evidence="17" id="KW-1185">Reference proteome</keyword>
<organism evidence="16 17">
    <name type="scientific">Acetobacter cerevisiae</name>
    <dbReference type="NCBI Taxonomy" id="178900"/>
    <lineage>
        <taxon>Bacteria</taxon>
        <taxon>Pseudomonadati</taxon>
        <taxon>Pseudomonadota</taxon>
        <taxon>Alphaproteobacteria</taxon>
        <taxon>Acetobacterales</taxon>
        <taxon>Acetobacteraceae</taxon>
        <taxon>Acetobacter</taxon>
    </lineage>
</organism>
<comment type="subcellular location">
    <subcellularLocation>
        <location evidence="2">Cell inner membrane</location>
        <topology evidence="2">Single-pass type II membrane protein</topology>
    </subcellularLocation>
    <subcellularLocation>
        <location evidence="13">Cell membrane</location>
        <topology evidence="13">Single-pass type II membrane protein</topology>
    </subcellularLocation>
</comment>
<dbReference type="RefSeq" id="WP_253550641.1">
    <property type="nucleotide sequence ID" value="NZ_JAMYZR010000025.1"/>
</dbReference>
<evidence type="ECO:0000256" key="10">
    <source>
        <dbReference type="ARBA" id="ARBA00022927"/>
    </source>
</evidence>
<keyword evidence="12 15" id="KW-0472">Membrane</keyword>
<feature type="compositionally biased region" description="Low complexity" evidence="14">
    <location>
        <begin position="149"/>
        <end position="160"/>
    </location>
</feature>
<evidence type="ECO:0000256" key="13">
    <source>
        <dbReference type="RuleBase" id="RU003879"/>
    </source>
</evidence>
<dbReference type="EMBL" id="JAMYZR010000025">
    <property type="protein sequence ID" value="MCP1246674.1"/>
    <property type="molecule type" value="Genomic_DNA"/>
</dbReference>
<reference evidence="16 17" key="1">
    <citation type="submission" date="2022-06" db="EMBL/GenBank/DDBJ databases">
        <title>Acetobacer genomes from food samples.</title>
        <authorList>
            <person name="Sombolestani A."/>
        </authorList>
    </citation>
    <scope>NUCLEOTIDE SEQUENCE [LARGE SCALE GENOMIC DNA]</scope>
    <source>
        <strain evidence="16 17">R-83281</strain>
    </source>
</reference>
<evidence type="ECO:0000256" key="7">
    <source>
        <dbReference type="ARBA" id="ARBA00022475"/>
    </source>
</evidence>
<comment type="caution">
    <text evidence="16">The sequence shown here is derived from an EMBL/GenBank/DDBJ whole genome shotgun (WGS) entry which is preliminary data.</text>
</comment>
<keyword evidence="9 13" id="KW-0812">Transmembrane</keyword>
<dbReference type="PANTHER" id="PTHR30558:SF9">
    <property type="entry name" value="BIOPOLYMER TRANSPORT PROTEIN EXBD"/>
    <property type="match status" value="1"/>
</dbReference>
<keyword evidence="6 13" id="KW-0813">Transport</keyword>
<evidence type="ECO:0000256" key="4">
    <source>
        <dbReference type="ARBA" id="ARBA00011471"/>
    </source>
</evidence>
<comment type="subunit">
    <text evidence="4">The accessory proteins ExbB and ExbD seem to form a complex with TonB.</text>
</comment>
<keyword evidence="11 15" id="KW-1133">Transmembrane helix</keyword>
<evidence type="ECO:0000256" key="2">
    <source>
        <dbReference type="ARBA" id="ARBA00004249"/>
    </source>
</evidence>
<evidence type="ECO:0000256" key="1">
    <source>
        <dbReference type="ARBA" id="ARBA00003540"/>
    </source>
</evidence>
<comment type="function">
    <text evidence="1">Involved in the TonB-dependent energy-dependent transport of various receptor-bound substrates.</text>
</comment>
<dbReference type="PANTHER" id="PTHR30558">
    <property type="entry name" value="EXBD MEMBRANE COMPONENT OF PMF-DRIVEN MACROMOLECULE IMPORT SYSTEM"/>
    <property type="match status" value="1"/>
</dbReference>
<evidence type="ECO:0000256" key="12">
    <source>
        <dbReference type="ARBA" id="ARBA00023136"/>
    </source>
</evidence>
<evidence type="ECO:0000256" key="9">
    <source>
        <dbReference type="ARBA" id="ARBA00022692"/>
    </source>
</evidence>
<evidence type="ECO:0000256" key="14">
    <source>
        <dbReference type="SAM" id="MobiDB-lite"/>
    </source>
</evidence>
<evidence type="ECO:0000256" key="11">
    <source>
        <dbReference type="ARBA" id="ARBA00022989"/>
    </source>
</evidence>
<evidence type="ECO:0000256" key="5">
    <source>
        <dbReference type="ARBA" id="ARBA00022090"/>
    </source>
</evidence>
<accession>A0ABT1ETT7</accession>
<protein>
    <recommendedName>
        <fullName evidence="5">Biopolymer transport protein ExbD</fullName>
    </recommendedName>
</protein>
<dbReference type="Gene3D" id="3.30.420.270">
    <property type="match status" value="1"/>
</dbReference>
<keyword evidence="8" id="KW-0997">Cell inner membrane</keyword>
<proteinExistence type="inferred from homology"/>
<gene>
    <name evidence="16" type="primary">exbD</name>
    <name evidence="16" type="ORF">NKW54_12080</name>
</gene>
<dbReference type="InterPro" id="IPR014170">
    <property type="entry name" value="TonB_ExbD_1"/>
</dbReference>
<dbReference type="NCBIfam" id="TIGR02803">
    <property type="entry name" value="ExbD_1"/>
    <property type="match status" value="1"/>
</dbReference>
<evidence type="ECO:0000313" key="17">
    <source>
        <dbReference type="Proteomes" id="UP001523543"/>
    </source>
</evidence>
<feature type="transmembrane region" description="Helical" evidence="15">
    <location>
        <begin position="21"/>
        <end position="40"/>
    </location>
</feature>
<keyword evidence="10 13" id="KW-0653">Protein transport</keyword>
<dbReference type="Pfam" id="PF02472">
    <property type="entry name" value="ExbD"/>
    <property type="match status" value="1"/>
</dbReference>
<evidence type="ECO:0000256" key="8">
    <source>
        <dbReference type="ARBA" id="ARBA00022519"/>
    </source>
</evidence>
<keyword evidence="7" id="KW-1003">Cell membrane</keyword>